<dbReference type="Proteomes" id="UP000239720">
    <property type="component" value="Unassembled WGS sequence"/>
</dbReference>
<dbReference type="OrthoDB" id="9808061at2"/>
<evidence type="ECO:0000313" key="3">
    <source>
        <dbReference type="Proteomes" id="UP000233534"/>
    </source>
</evidence>
<accession>A0A2K9E997</accession>
<evidence type="ECO:0008006" key="5">
    <source>
        <dbReference type="Google" id="ProtNLM"/>
    </source>
</evidence>
<evidence type="ECO:0000313" key="2">
    <source>
        <dbReference type="EMBL" id="PQQ66651.1"/>
    </source>
</evidence>
<dbReference type="EMBL" id="CP025197">
    <property type="protein sequence ID" value="AUG56584.1"/>
    <property type="molecule type" value="Genomic_DNA"/>
</dbReference>
<dbReference type="RefSeq" id="WP_101299115.1">
    <property type="nucleotide sequence ID" value="NZ_CP025197.1"/>
</dbReference>
<sequence length="107" mass="12382">MNTRKIAKEYRLSQWVQIINARSESGKSVKKFCEDAGISRYAYFYWQRKLHKKALSELTIAEESTKYIPDGWVKLNPEKPQYTNEGISIEVNGCHNNGPKIELKANC</sequence>
<dbReference type="Proteomes" id="UP000233534">
    <property type="component" value="Chromosome"/>
</dbReference>
<keyword evidence="3" id="KW-1185">Reference proteome</keyword>
<proteinExistence type="predicted"/>
<evidence type="ECO:0000313" key="1">
    <source>
        <dbReference type="EMBL" id="AUG56584.1"/>
    </source>
</evidence>
<reference evidence="1 3" key="1">
    <citation type="submission" date="2017-12" db="EMBL/GenBank/DDBJ databases">
        <title>Complete genome sequence of Herbivorax saccincola GGR1, a novel Cellulosome-producing hydrolytic bacterium in a thermophilic biogas plant, established by Illumina and Nanopore MinION sequencing.</title>
        <authorList>
            <person name="Pechtl A."/>
            <person name="Ruckert C."/>
            <person name="Koeck D.E."/>
            <person name="Maus I."/>
            <person name="Winkler A."/>
            <person name="Kalinowski J."/>
            <person name="Puhler A."/>
            <person name="Schwarz W.W."/>
            <person name="Zverlov V.V."/>
            <person name="Schluter A."/>
            <person name="Liebl W."/>
        </authorList>
    </citation>
    <scope>NUCLEOTIDE SEQUENCE [LARGE SCALE GENOMIC DNA]</scope>
    <source>
        <strain evidence="1">GGR1</strain>
        <strain evidence="3">SR1</strain>
    </source>
</reference>
<evidence type="ECO:0000313" key="4">
    <source>
        <dbReference type="Proteomes" id="UP000239720"/>
    </source>
</evidence>
<protein>
    <recommendedName>
        <fullName evidence="5">Transposase</fullName>
    </recommendedName>
</protein>
<dbReference type="EMBL" id="NEMB01000003">
    <property type="protein sequence ID" value="PQQ66651.1"/>
    <property type="molecule type" value="Genomic_DNA"/>
</dbReference>
<dbReference type="AlphaFoldDB" id="A0A2K9E997"/>
<name>A0A2K9E997_9FIRM</name>
<organism evidence="1 3">
    <name type="scientific">Acetivibrio saccincola</name>
    <dbReference type="NCBI Taxonomy" id="1677857"/>
    <lineage>
        <taxon>Bacteria</taxon>
        <taxon>Bacillati</taxon>
        <taxon>Bacillota</taxon>
        <taxon>Clostridia</taxon>
        <taxon>Eubacteriales</taxon>
        <taxon>Oscillospiraceae</taxon>
        <taxon>Acetivibrio</taxon>
    </lineage>
</organism>
<gene>
    <name evidence="2" type="ORF">B9R14_07770</name>
    <name evidence="1" type="ORF">HVS_03180</name>
</gene>
<dbReference type="KEGG" id="hsc:HVS_03180"/>
<reference evidence="2 4" key="2">
    <citation type="journal article" date="2018" name="Syst. Appl. Microbiol.">
        <title>Characterization and high-quality draft genome sequence of Herbivorax saccincola A7, an anaerobic, alkaliphilic, thermophilic, cellulolytic, and xylanolytic bacterium.</title>
        <authorList>
            <person name="Aikawa S."/>
            <person name="Baramee S."/>
            <person name="Sermsathanaswadi J."/>
            <person name="Thianheng P."/>
            <person name="Tachaapaikoon C."/>
            <person name="Shikata A."/>
            <person name="Waeonukul R."/>
            <person name="Pason P."/>
            <person name="Ratanakhanokchai K."/>
            <person name="Kosugi A."/>
        </authorList>
    </citation>
    <scope>NUCLEOTIDE SEQUENCE [LARGE SCALE GENOMIC DNA]</scope>
    <source>
        <strain evidence="2 4">A7</strain>
    </source>
</reference>
<dbReference type="NCBIfam" id="NF047593">
    <property type="entry name" value="IS66_ISAeme5_TnpA"/>
    <property type="match status" value="1"/>
</dbReference>